<feature type="region of interest" description="Disordered" evidence="7">
    <location>
        <begin position="1338"/>
        <end position="1364"/>
    </location>
</feature>
<feature type="compositionally biased region" description="Polar residues" evidence="7">
    <location>
        <begin position="1217"/>
        <end position="1257"/>
    </location>
</feature>
<reference evidence="10 11" key="1">
    <citation type="journal article" date="2023" name="bioRxiv">
        <title>Genome report: Whole genome sequence and annotation of Penstemon davidsonii.</title>
        <authorList>
            <person name="Ostevik K.L."/>
            <person name="Alabady M."/>
            <person name="Zhang M."/>
            <person name="Rausher M.D."/>
        </authorList>
    </citation>
    <scope>NUCLEOTIDE SEQUENCE [LARGE SCALE GENOMIC DNA]</scope>
    <source>
        <strain evidence="10">DNT005</strain>
        <tissue evidence="10">Whole leaf</tissue>
    </source>
</reference>
<evidence type="ECO:0000256" key="5">
    <source>
        <dbReference type="ARBA" id="ARBA00022892"/>
    </source>
</evidence>
<feature type="compositionally biased region" description="Polar residues" evidence="7">
    <location>
        <begin position="396"/>
        <end position="453"/>
    </location>
</feature>
<comment type="caution">
    <text evidence="10">The sequence shown here is derived from an EMBL/GenBank/DDBJ whole genome shotgun (WGS) entry which is preliminary data.</text>
</comment>
<evidence type="ECO:0000259" key="8">
    <source>
        <dbReference type="Pfam" id="PF12931"/>
    </source>
</evidence>
<name>A0ABR0DAW1_9LAMI</name>
<dbReference type="CDD" id="cd09233">
    <property type="entry name" value="ACE1-Sec16-like"/>
    <property type="match status" value="1"/>
</dbReference>
<evidence type="ECO:0000256" key="6">
    <source>
        <dbReference type="RuleBase" id="RU364101"/>
    </source>
</evidence>
<feature type="compositionally biased region" description="Polar residues" evidence="7">
    <location>
        <begin position="1348"/>
        <end position="1364"/>
    </location>
</feature>
<evidence type="ECO:0000259" key="9">
    <source>
        <dbReference type="Pfam" id="PF12932"/>
    </source>
</evidence>
<sequence length="1431" mass="155891">MASNPPPFQVEDNADEDFFDKFVNVDDDVDFNVETTSSASVGTDKNESNEVKAFANLTINNYDDASMSNHNNADDVLRTEIKHKHINNIGTLEETANSLVEFGNSIHMQEIENGGAEGLSDTTVVSKSSGGSFSDATVVSKSSFDSDASGVKEVGWNAFHADLDQNTGNGFGSYSDFFNEFGGNNAGDEFENLVGVSSDNGPQVDSEKDVHVENSNINGQYNEGNNYGVAADQSADVQDLNNSQYWENQYPGWKYDPSTGQWYQIDGYDAGASVLANVNSNVSSEVSYLQQSAQYIAGTVSEAGTMESVTNWNHVSNTTENTTNWNQVSQVSGDTAGVQSDWNKASQEPNGYPPHMVFDPQYPGWYYDTVTQQWRTLESYYASAQSSAQIQEEMNQNGYAPPDTFSQNSDQMTHSTHGQGNGYISQDFGSQGQDQNWAVPVSNYNKQGSTMWQPDTGANEPTSQYSGSQLMGSHYRQNFSVSAHGSQQNSVHYGATGSYYENASQVHNFPMPSRSQGFVGGNFSQQLNDLRTNQNDQKHASNDYYNNQNSVNFSQQQIQHAQISYASAPGRSSAGRPAHALVAFGFGGKLIVMKDTSCSDLSFGSQTPVGGTVSVLNLAEVVNANVDASNYGMGVCNYFQVLCRQSVPGPLAGGSVGTKELNKWIDERIANPASADIDYRKAEVLRLLLSLLKIACQYYGKLRSPYGTDSVLKESDTPESAIARLFASAKRNGSRFSQYGAVAQYLQQMPSEEQMLVTAAEVQNLLVSGRKKEALQCAQEGQLWGPALVLAAQLDDQFYAETVKQMALRQLVAGSPLRTLCLLIAGQPADVFLADNTAISSMAGALNMPQQPAQFGANCMLDEWEENLAVITANRTKDDELVLMHLGDCLWKDKSDIIAAHMCYLVAEASFEPYSDSARLCLVGADHWKFPRTYASPEAIQRTEIYEYSKTLGNSQFVLLPFQPYKLVYSYMLAEVGRISDALKYSQAVLKSLKNGRTPEVESLRHLASSLEERIKAHQQGGFSTNLAPRKLVGKLLNLFDSTAHRVVGGLPPPVPTAGGTVQGNENHHHSNGLRVSNSQSTMAMSSLMPSQSMEPINVWAADSNRVARHTRSVSEPDFGRSPRQGQTESMKEASSSGKASAVGFTSRFGRLGFGSQLLQKTVDLVLKTRQDRQAKLGETNKFYYDEKLKRWVEEGANPPAEEAALPPPPTTAVFHNGTSSSDYNLKNALQSEATSHSTSGSPAESKSPSALDQNSGIPPLPPTSNQYSARGRMGVRSRYVDTFNQGGGNATNHLFQSPSAPSMKSAISTANRKFFVPAPVVESNIEQPVDAPVNSTMQVTTSTSSTYENSSLPPQNDSYQTPPSSMNMQRFASMNNISKNGSFSLHSRRPTSWSGSFNNDSSSFNQPPQVLKPLGEVLGMNDDDLHEVEL</sequence>
<keyword evidence="3 6" id="KW-0813">Transport</keyword>
<feature type="compositionally biased region" description="Low complexity" evidence="7">
    <location>
        <begin position="1393"/>
        <end position="1406"/>
    </location>
</feature>
<comment type="subcellular location">
    <subcellularLocation>
        <location evidence="1">Endoplasmic reticulum</location>
    </subcellularLocation>
    <subcellularLocation>
        <location evidence="6">Golgi apparatus membrane</location>
    </subcellularLocation>
</comment>
<accession>A0ABR0DAW1</accession>
<feature type="domain" description="Sec16 central conserved" evidence="9">
    <location>
        <begin position="579"/>
        <end position="700"/>
    </location>
</feature>
<keyword evidence="6" id="KW-0472">Membrane</keyword>
<evidence type="ECO:0000256" key="4">
    <source>
        <dbReference type="ARBA" id="ARBA00022824"/>
    </source>
</evidence>
<organism evidence="10 11">
    <name type="scientific">Penstemon davidsonii</name>
    <dbReference type="NCBI Taxonomy" id="160366"/>
    <lineage>
        <taxon>Eukaryota</taxon>
        <taxon>Viridiplantae</taxon>
        <taxon>Streptophyta</taxon>
        <taxon>Embryophyta</taxon>
        <taxon>Tracheophyta</taxon>
        <taxon>Spermatophyta</taxon>
        <taxon>Magnoliopsida</taxon>
        <taxon>eudicotyledons</taxon>
        <taxon>Gunneridae</taxon>
        <taxon>Pentapetalae</taxon>
        <taxon>asterids</taxon>
        <taxon>lamiids</taxon>
        <taxon>Lamiales</taxon>
        <taxon>Plantaginaceae</taxon>
        <taxon>Cheloneae</taxon>
        <taxon>Penstemon</taxon>
    </lineage>
</organism>
<keyword evidence="6" id="KW-0653">Protein transport</keyword>
<feature type="domain" description="Sec16 Sec23-binding" evidence="8">
    <location>
        <begin position="762"/>
        <end position="1050"/>
    </location>
</feature>
<evidence type="ECO:0000313" key="10">
    <source>
        <dbReference type="EMBL" id="KAK4486375.1"/>
    </source>
</evidence>
<evidence type="ECO:0000256" key="2">
    <source>
        <dbReference type="ARBA" id="ARBA00005927"/>
    </source>
</evidence>
<dbReference type="PANTHER" id="PTHR13402:SF6">
    <property type="entry name" value="SECRETORY 16, ISOFORM I"/>
    <property type="match status" value="1"/>
</dbReference>
<evidence type="ECO:0000256" key="1">
    <source>
        <dbReference type="ARBA" id="ARBA00004240"/>
    </source>
</evidence>
<keyword evidence="6" id="KW-0333">Golgi apparatus</keyword>
<dbReference type="Pfam" id="PF12931">
    <property type="entry name" value="TPR_Sec16"/>
    <property type="match status" value="1"/>
</dbReference>
<keyword evidence="5 6" id="KW-0931">ER-Golgi transport</keyword>
<gene>
    <name evidence="10" type="ORF">RD792_009048</name>
</gene>
<keyword evidence="4 6" id="KW-0256">Endoplasmic reticulum</keyword>
<protein>
    <recommendedName>
        <fullName evidence="6">Protein transport protein sec16</fullName>
    </recommendedName>
</protein>
<evidence type="ECO:0000313" key="11">
    <source>
        <dbReference type="Proteomes" id="UP001291926"/>
    </source>
</evidence>
<evidence type="ECO:0000256" key="3">
    <source>
        <dbReference type="ARBA" id="ARBA00022448"/>
    </source>
</evidence>
<feature type="region of interest" description="Disordered" evidence="7">
    <location>
        <begin position="1108"/>
        <end position="1137"/>
    </location>
</feature>
<dbReference type="Proteomes" id="UP001291926">
    <property type="component" value="Unassembled WGS sequence"/>
</dbReference>
<dbReference type="PANTHER" id="PTHR13402">
    <property type="entry name" value="RGPR-RELATED"/>
    <property type="match status" value="1"/>
</dbReference>
<feature type="region of interest" description="Disordered" evidence="7">
    <location>
        <begin position="396"/>
        <end position="466"/>
    </location>
</feature>
<dbReference type="EMBL" id="JAYDYQ010002533">
    <property type="protein sequence ID" value="KAK4486375.1"/>
    <property type="molecule type" value="Genomic_DNA"/>
</dbReference>
<dbReference type="InterPro" id="IPR024340">
    <property type="entry name" value="Sec16_CCD"/>
</dbReference>
<dbReference type="Pfam" id="PF12932">
    <property type="entry name" value="Sec16"/>
    <property type="match status" value="1"/>
</dbReference>
<feature type="compositionally biased region" description="Polar residues" evidence="7">
    <location>
        <begin position="1124"/>
        <end position="1137"/>
    </location>
</feature>
<comment type="similarity">
    <text evidence="2 6">Belongs to the SEC16 family.</text>
</comment>
<feature type="region of interest" description="Disordered" evidence="7">
    <location>
        <begin position="1199"/>
        <end position="1270"/>
    </location>
</feature>
<dbReference type="Gene3D" id="1.25.40.1030">
    <property type="match status" value="1"/>
</dbReference>
<dbReference type="InterPro" id="IPR024298">
    <property type="entry name" value="Sec16_Sec23-bd"/>
</dbReference>
<proteinExistence type="inferred from homology"/>
<feature type="region of interest" description="Disordered" evidence="7">
    <location>
        <begin position="1379"/>
        <end position="1409"/>
    </location>
</feature>
<evidence type="ECO:0000256" key="7">
    <source>
        <dbReference type="SAM" id="MobiDB-lite"/>
    </source>
</evidence>
<keyword evidence="11" id="KW-1185">Reference proteome</keyword>